<feature type="compositionally biased region" description="Low complexity" evidence="1">
    <location>
        <begin position="409"/>
        <end position="439"/>
    </location>
</feature>
<feature type="compositionally biased region" description="Basic residues" evidence="1">
    <location>
        <begin position="805"/>
        <end position="816"/>
    </location>
</feature>
<feature type="compositionally biased region" description="Low complexity" evidence="1">
    <location>
        <begin position="25"/>
        <end position="39"/>
    </location>
</feature>
<feature type="compositionally biased region" description="Basic and acidic residues" evidence="1">
    <location>
        <begin position="40"/>
        <end position="62"/>
    </location>
</feature>
<feature type="compositionally biased region" description="Polar residues" evidence="1">
    <location>
        <begin position="633"/>
        <end position="644"/>
    </location>
</feature>
<reference evidence="2 3" key="1">
    <citation type="submission" date="2024-02" db="EMBL/GenBank/DDBJ databases">
        <title>A draft genome for the cacao thread blight pathogen Marasmius crinis-equi.</title>
        <authorList>
            <person name="Cohen S.P."/>
            <person name="Baruah I.K."/>
            <person name="Amoako-Attah I."/>
            <person name="Bukari Y."/>
            <person name="Meinhardt L.W."/>
            <person name="Bailey B.A."/>
        </authorList>
    </citation>
    <scope>NUCLEOTIDE SEQUENCE [LARGE SCALE GENOMIC DNA]</scope>
    <source>
        <strain evidence="2 3">GH-76</strain>
    </source>
</reference>
<feature type="compositionally biased region" description="Polar residues" evidence="1">
    <location>
        <begin position="486"/>
        <end position="515"/>
    </location>
</feature>
<feature type="compositionally biased region" description="Polar residues" evidence="1">
    <location>
        <begin position="454"/>
        <end position="479"/>
    </location>
</feature>
<dbReference type="EMBL" id="JBAHYK010000718">
    <property type="protein sequence ID" value="KAL0571771.1"/>
    <property type="molecule type" value="Genomic_DNA"/>
</dbReference>
<dbReference type="Proteomes" id="UP001465976">
    <property type="component" value="Unassembled WGS sequence"/>
</dbReference>
<feature type="compositionally biased region" description="Low complexity" evidence="1">
    <location>
        <begin position="840"/>
        <end position="871"/>
    </location>
</feature>
<organism evidence="2 3">
    <name type="scientific">Marasmius crinis-equi</name>
    <dbReference type="NCBI Taxonomy" id="585013"/>
    <lineage>
        <taxon>Eukaryota</taxon>
        <taxon>Fungi</taxon>
        <taxon>Dikarya</taxon>
        <taxon>Basidiomycota</taxon>
        <taxon>Agaricomycotina</taxon>
        <taxon>Agaricomycetes</taxon>
        <taxon>Agaricomycetidae</taxon>
        <taxon>Agaricales</taxon>
        <taxon>Marasmiineae</taxon>
        <taxon>Marasmiaceae</taxon>
        <taxon>Marasmius</taxon>
    </lineage>
</organism>
<feature type="compositionally biased region" description="Polar residues" evidence="1">
    <location>
        <begin position="689"/>
        <end position="708"/>
    </location>
</feature>
<sequence length="878" mass="96919">MSRKKGRKSKASTEGTNTATPSPNPTDQPQLQPQQSDQPQTEHSDQQHPKGEADHQQPEAKPEKKRGRNQWPKGPKLALLESFKDLYKKSRSCMYHQCTTRFIELWGYDLRPEDEPVEGVSYEIVDINTFTGTERELEQKRRDKFYEKLKEKIGNWARYHWDKKTKDPAGLGAVMKGFVELSGPPPRKPREVQFYQTKAWDDGLEEAWESHWKEIQGTVPKSSRIAKMNEFCEKRWEAETEEFRTTVRGELEQHHKQELAARKERKNWKDTPTSYARAWAKGGEILPPLAESIAQFFGSGCMILMFGPRADGKISVDSVSATIPHAYTTKPIQKFDEKGYSALHDMCYNYASAVFPKEYVASRRVDEDNIEESTDTVDVDSNSPVLFRTGGPGEKPVALGAFLRSPDNAQPTSASKSASTQSSSSPTTTTSSNPAAANTLISPSDAPSNVEGLSLSTPNGFDSSILAQSDPIVQSSQVPENPHPQPSHSAQAPENNQTSQYQTSRHAPSPDQQSVDIPHNPMPQLACYPNSILDNSNSHSLMSQIGSSNQNQTIFPQHEQHIFGTSSGLSLTGGYQMGEMNAGGRDTSWDDWLNTLDPLQCDMLLNMPANGMNSFVVPAPENMAQLGYQFQFTQGNDGNATPDQSLHPVAQPASHPAFHSAPGYVGLGNIQGAALQAGDVPMVEPDPNAATSLPPQRQRQAEGSPQRQNRSERPVLTNLPEQLAEYLSKPVAPGKENGKKRKGRSVEEEEEEGPEPKKAKTSRVTRQSARLEATDNGIEMQVDSGEAEEEEQHDNSQQPEVLGPRARRPPPHHAIYHRHDTKGSTLAPQDDVASNKKAVGKSGAKTTRKAAATTKASTTMTKVPPKKAATTTRRKTRN</sequence>
<feature type="compositionally biased region" description="Acidic residues" evidence="1">
    <location>
        <begin position="369"/>
        <end position="378"/>
    </location>
</feature>
<accession>A0ABR3F9P2</accession>
<feature type="region of interest" description="Disordered" evidence="1">
    <location>
        <begin position="369"/>
        <end position="392"/>
    </location>
</feature>
<feature type="compositionally biased region" description="Polar residues" evidence="1">
    <location>
        <begin position="12"/>
        <end position="21"/>
    </location>
</feature>
<feature type="region of interest" description="Disordered" evidence="1">
    <location>
        <begin position="633"/>
        <end position="654"/>
    </location>
</feature>
<feature type="region of interest" description="Disordered" evidence="1">
    <location>
        <begin position="404"/>
        <end position="531"/>
    </location>
</feature>
<evidence type="ECO:0000256" key="1">
    <source>
        <dbReference type="SAM" id="MobiDB-lite"/>
    </source>
</evidence>
<protein>
    <submittedName>
        <fullName evidence="2">Uncharacterized protein</fullName>
    </submittedName>
</protein>
<evidence type="ECO:0000313" key="2">
    <source>
        <dbReference type="EMBL" id="KAL0571771.1"/>
    </source>
</evidence>
<name>A0ABR3F9P2_9AGAR</name>
<proteinExistence type="predicted"/>
<feature type="compositionally biased region" description="Basic residues" evidence="1">
    <location>
        <begin position="1"/>
        <end position="10"/>
    </location>
</feature>
<keyword evidence="3" id="KW-1185">Reference proteome</keyword>
<gene>
    <name evidence="2" type="ORF">V5O48_010183</name>
</gene>
<evidence type="ECO:0000313" key="3">
    <source>
        <dbReference type="Proteomes" id="UP001465976"/>
    </source>
</evidence>
<comment type="caution">
    <text evidence="2">The sequence shown here is derived from an EMBL/GenBank/DDBJ whole genome shotgun (WGS) entry which is preliminary data.</text>
</comment>
<feature type="region of interest" description="Disordered" evidence="1">
    <location>
        <begin position="1"/>
        <end position="75"/>
    </location>
</feature>
<feature type="region of interest" description="Disordered" evidence="1">
    <location>
        <begin position="680"/>
        <end position="878"/>
    </location>
</feature>